<gene>
    <name evidence="2" type="ORF">HWA77_10710</name>
</gene>
<organism evidence="2 3">
    <name type="scientific">Photobacterium damselae subsp. damselae</name>
    <name type="common">Listonella damsela</name>
    <dbReference type="NCBI Taxonomy" id="85581"/>
    <lineage>
        <taxon>Bacteria</taxon>
        <taxon>Pseudomonadati</taxon>
        <taxon>Pseudomonadota</taxon>
        <taxon>Gammaproteobacteria</taxon>
        <taxon>Vibrionales</taxon>
        <taxon>Vibrionaceae</taxon>
        <taxon>Photobacterium</taxon>
    </lineage>
</organism>
<comment type="caution">
    <text evidence="2">The sequence shown here is derived from an EMBL/GenBank/DDBJ whole genome shotgun (WGS) entry which is preliminary data.</text>
</comment>
<dbReference type="Pfam" id="PF05309">
    <property type="entry name" value="TraE"/>
    <property type="match status" value="1"/>
</dbReference>
<name>A0A850QQM6_PHODD</name>
<evidence type="ECO:0000313" key="3">
    <source>
        <dbReference type="Proteomes" id="UP000533429"/>
    </source>
</evidence>
<dbReference type="EMBL" id="JABXOR010000670">
    <property type="protein sequence ID" value="NVP00682.1"/>
    <property type="molecule type" value="Genomic_DNA"/>
</dbReference>
<dbReference type="AlphaFoldDB" id="A0A850QQM6"/>
<keyword evidence="1" id="KW-1133">Transmembrane helix</keyword>
<evidence type="ECO:0008006" key="4">
    <source>
        <dbReference type="Google" id="ProtNLM"/>
    </source>
</evidence>
<dbReference type="Proteomes" id="UP000533429">
    <property type="component" value="Unassembled WGS sequence"/>
</dbReference>
<dbReference type="InterPro" id="IPR007973">
    <property type="entry name" value="Pilus_assembly_TraE"/>
</dbReference>
<keyword evidence="1" id="KW-0812">Transmembrane</keyword>
<evidence type="ECO:0000256" key="1">
    <source>
        <dbReference type="SAM" id="Phobius"/>
    </source>
</evidence>
<feature type="transmembrane region" description="Helical" evidence="1">
    <location>
        <begin position="18"/>
        <end position="38"/>
    </location>
</feature>
<evidence type="ECO:0000313" key="2">
    <source>
        <dbReference type="EMBL" id="NVP00682.1"/>
    </source>
</evidence>
<proteinExistence type="predicted"/>
<accession>A0A850QQM6</accession>
<sequence length="198" mass="22283">MELPKFKLDFNKLKSELYIHRISTAILSVCLLMTILALTDKKPIVITESSPLCTSIEYGFSSMSKDGHERLGTMLAHVLGNANPTNVDYVKDTILKMSSSQIYNRVNNIITDQINKLKEDKVTMTFQPDTVQFESGTVFVTGKATMEGLTGKKTSSIRTFEFIFSVENYSPSMSYIDVYDGLAHNNEWRAKQNAKDNS</sequence>
<protein>
    <recommendedName>
        <fullName evidence="4">Conjugal transfer protein TraE</fullName>
    </recommendedName>
</protein>
<reference evidence="2 3" key="1">
    <citation type="submission" date="2020-06" db="EMBL/GenBank/DDBJ databases">
        <title>Photobacterium damselae subsp. damselae comparative genomics.</title>
        <authorList>
            <person name="Osorio C.R."/>
        </authorList>
    </citation>
    <scope>NUCLEOTIDE SEQUENCE [LARGE SCALE GENOMIC DNA]</scope>
    <source>
        <strain evidence="2 3">TW250/03</strain>
    </source>
</reference>
<keyword evidence="1" id="KW-0472">Membrane</keyword>